<gene>
    <name evidence="1" type="ORF">QO010_004127</name>
</gene>
<evidence type="ECO:0000313" key="2">
    <source>
        <dbReference type="Proteomes" id="UP001228905"/>
    </source>
</evidence>
<dbReference type="InterPro" id="IPR046897">
    <property type="entry name" value="ABC-3C_MC6"/>
</dbReference>
<accession>A0ABU0IZ57</accession>
<dbReference type="Pfam" id="PF20293">
    <property type="entry name" value="MC6"/>
    <property type="match status" value="1"/>
</dbReference>
<dbReference type="RefSeq" id="WP_307352361.1">
    <property type="nucleotide sequence ID" value="NZ_JAUSVS010000011.1"/>
</dbReference>
<dbReference type="Proteomes" id="UP001228905">
    <property type="component" value="Unassembled WGS sequence"/>
</dbReference>
<organism evidence="1 2">
    <name type="scientific">Caulobacter ginsengisoli</name>
    <dbReference type="NCBI Taxonomy" id="400775"/>
    <lineage>
        <taxon>Bacteria</taxon>
        <taxon>Pseudomonadati</taxon>
        <taxon>Pseudomonadota</taxon>
        <taxon>Alphaproteobacteria</taxon>
        <taxon>Caulobacterales</taxon>
        <taxon>Caulobacteraceae</taxon>
        <taxon>Caulobacter</taxon>
    </lineage>
</organism>
<protein>
    <submittedName>
        <fullName evidence="1">Uncharacterized protein</fullName>
    </submittedName>
</protein>
<keyword evidence="2" id="KW-1185">Reference proteome</keyword>
<dbReference type="EMBL" id="JAUSVS010000011">
    <property type="protein sequence ID" value="MDQ0466334.1"/>
    <property type="molecule type" value="Genomic_DNA"/>
</dbReference>
<comment type="caution">
    <text evidence="1">The sequence shown here is derived from an EMBL/GenBank/DDBJ whole genome shotgun (WGS) entry which is preliminary data.</text>
</comment>
<sequence length="82" mass="8988">MILPGKHLREDRALLGVGAEVLSHLGEETTVSELWEKVRTARNSDTQSAPLSFDWFVLGLSFLFAISAIELHRGIVTATNAP</sequence>
<evidence type="ECO:0000313" key="1">
    <source>
        <dbReference type="EMBL" id="MDQ0466334.1"/>
    </source>
</evidence>
<reference evidence="1 2" key="1">
    <citation type="submission" date="2023-07" db="EMBL/GenBank/DDBJ databases">
        <title>Genomic Encyclopedia of Type Strains, Phase IV (KMG-IV): sequencing the most valuable type-strain genomes for metagenomic binning, comparative biology and taxonomic classification.</title>
        <authorList>
            <person name="Goeker M."/>
        </authorList>
    </citation>
    <scope>NUCLEOTIDE SEQUENCE [LARGE SCALE GENOMIC DNA]</scope>
    <source>
        <strain evidence="1 2">DSM 18695</strain>
    </source>
</reference>
<proteinExistence type="predicted"/>
<name>A0ABU0IZ57_9CAUL</name>